<gene>
    <name evidence="2" type="ordered locus">Mesau_05029</name>
</gene>
<evidence type="ECO:0000313" key="2">
    <source>
        <dbReference type="EMBL" id="AGB47341.1"/>
    </source>
</evidence>
<keyword evidence="3" id="KW-1185">Reference proteome</keyword>
<dbReference type="EMBL" id="CP003358">
    <property type="protein sequence ID" value="AGB47341.1"/>
    <property type="molecule type" value="Genomic_DNA"/>
</dbReference>
<sequence>MSLLWLAFNAIWKHDNPKSKVKERMSNSLRTFLAGVVLFPLVLVANGAIPGYMSPTTLQVFWLIGFSKSFANYGSLYAHNFGLPEPAAISFGLSAALPAAILLKVGVSPANAYAAVFAMWLATAFVGAFWFARSVGVGRPASLLSALLWCTFPVVWQHNGYSTLALGIALLPFYYLTAMKVSIDRLSAWSCLAFVAAAFVAVFMDGYTFMMFASGTALTFGCELASRRRDLKIDLLYRAFIITLTFAASYAAYAFYEGTSDFGAQAIDFFRGWGASLEFFFVPTSNVLAIPDLLGFSIARAPDDFFGDASTFISTFCAGIVIVALYGALTLRERRFHLLVFGLFAIVGFYMALGPTAKFLTYRPAGASQLMPASYGRFETGNRWISQYLPGFRTMRASYRWTAFGMFGCWAIFVLTLASGKLSMNTRAALIVILLVLNIPSRAPLHEYRRFRDIVNAMTTEVASWKPHFHRGETVAFLPYGNDFLINYVASELDIRTYNVGGDKNLMSAMSNWPDEMTGFEQGKVTPEFAMRVKAFLESGKADAVVLPYISLLWSAYDWPAPNEREQELSSIAKALDAEDRYDADFMEHYAVIRLAHGLDPAGTLSVWNAMPPIDLDKPVNFASGEVGDNYLVERGWYPPDPTGTWSRVKQASILVDVTDIPDGGRLSVTFSAFAPGDTCTEVEISSGTTVMLRHNYCNVSGWISAELPRTGLAKNGQLDFRVDQLRSPASYGSLDTRMLGILLQSLSVVK</sequence>
<dbReference type="Proteomes" id="UP000010998">
    <property type="component" value="Chromosome"/>
</dbReference>
<dbReference type="STRING" id="754035.Mesau_05029"/>
<dbReference type="KEGG" id="mam:Mesau_05029"/>
<feature type="transmembrane region" description="Helical" evidence="1">
    <location>
        <begin position="401"/>
        <end position="420"/>
    </location>
</feature>
<feature type="transmembrane region" description="Helical" evidence="1">
    <location>
        <begin position="426"/>
        <end position="445"/>
    </location>
</feature>
<accession>L0KQG5</accession>
<dbReference type="GeneID" id="90992332"/>
<reference evidence="3" key="1">
    <citation type="submission" date="2012-02" db="EMBL/GenBank/DDBJ databases">
        <title>Complete sequence of Mesorhizobium australicum WSM2073.</title>
        <authorList>
            <person name="Lucas S."/>
            <person name="Han J."/>
            <person name="Lapidus A."/>
            <person name="Cheng J.-F."/>
            <person name="Goodwin L."/>
            <person name="Pitluck S."/>
            <person name="Peters L."/>
            <person name="Gu W."/>
            <person name="Detter J.C."/>
            <person name="Han C."/>
            <person name="Tapia R."/>
            <person name="Land M."/>
            <person name="Hauser L."/>
            <person name="Kyrpides N."/>
            <person name="Ivanova N."/>
            <person name="Pagani I."/>
            <person name="Reeve W.G."/>
            <person name="Howieson J.G."/>
            <person name="Tiwari R.P."/>
            <person name="O'Hara G.W."/>
            <person name="Atkins C.A."/>
            <person name="Ronson C.W."/>
            <person name="Nandasena K.G."/>
            <person name="Woyke T."/>
        </authorList>
    </citation>
    <scope>NUCLEOTIDE SEQUENCE [LARGE SCALE GENOMIC DNA]</scope>
    <source>
        <strain evidence="3">LMG 24608 / HAMBI 3006 / WSM2073</strain>
    </source>
</reference>
<dbReference type="RefSeq" id="WP_015318715.1">
    <property type="nucleotide sequence ID" value="NC_019973.1"/>
</dbReference>
<dbReference type="eggNOG" id="ENOG502Z89G">
    <property type="taxonomic scope" value="Bacteria"/>
</dbReference>
<name>L0KQG5_MESAW</name>
<feature type="transmembrane region" description="Helical" evidence="1">
    <location>
        <begin position="161"/>
        <end position="179"/>
    </location>
</feature>
<dbReference type="HOGENOM" id="CLU_022248_0_0_5"/>
<evidence type="ECO:0000313" key="3">
    <source>
        <dbReference type="Proteomes" id="UP000010998"/>
    </source>
</evidence>
<feature type="transmembrane region" description="Helical" evidence="1">
    <location>
        <begin position="88"/>
        <end position="107"/>
    </location>
</feature>
<keyword evidence="1" id="KW-0472">Membrane</keyword>
<feature type="transmembrane region" description="Helical" evidence="1">
    <location>
        <begin position="335"/>
        <end position="353"/>
    </location>
</feature>
<feature type="transmembrane region" description="Helical" evidence="1">
    <location>
        <begin position="311"/>
        <end position="329"/>
    </location>
</feature>
<feature type="transmembrane region" description="Helical" evidence="1">
    <location>
        <begin position="235"/>
        <end position="256"/>
    </location>
</feature>
<dbReference type="OrthoDB" id="9767863at2"/>
<keyword evidence="1" id="KW-0812">Transmembrane</keyword>
<protein>
    <submittedName>
        <fullName evidence="2">Uncharacterized protein</fullName>
    </submittedName>
</protein>
<dbReference type="AlphaFoldDB" id="L0KQG5"/>
<feature type="transmembrane region" description="Helical" evidence="1">
    <location>
        <begin position="186"/>
        <end position="203"/>
    </location>
</feature>
<evidence type="ECO:0000256" key="1">
    <source>
        <dbReference type="SAM" id="Phobius"/>
    </source>
</evidence>
<feature type="transmembrane region" description="Helical" evidence="1">
    <location>
        <begin position="276"/>
        <end position="299"/>
    </location>
</feature>
<feature type="transmembrane region" description="Helical" evidence="1">
    <location>
        <begin position="113"/>
        <end position="132"/>
    </location>
</feature>
<proteinExistence type="predicted"/>
<keyword evidence="1" id="KW-1133">Transmembrane helix</keyword>
<organism evidence="2 3">
    <name type="scientific">Mesorhizobium australicum (strain HAMBI 3006 / LMG 24608 / WSM2073)</name>
    <dbReference type="NCBI Taxonomy" id="754035"/>
    <lineage>
        <taxon>Bacteria</taxon>
        <taxon>Pseudomonadati</taxon>
        <taxon>Pseudomonadota</taxon>
        <taxon>Alphaproteobacteria</taxon>
        <taxon>Hyphomicrobiales</taxon>
        <taxon>Phyllobacteriaceae</taxon>
        <taxon>Mesorhizobium</taxon>
    </lineage>
</organism>